<evidence type="ECO:0000313" key="1">
    <source>
        <dbReference type="EMBL" id="KAK7257189.1"/>
    </source>
</evidence>
<keyword evidence="2" id="KW-1185">Reference proteome</keyword>
<sequence>MATHLLHALPPWFQNQIRITCHIRHGHPLASCPSTVVSKSNSNHLPHPPWPPTCFMPFHRGFKIKFESPATSAMATHLLHALPPWFQNQIRIRDHRCQD</sequence>
<proteinExistence type="predicted"/>
<protein>
    <submittedName>
        <fullName evidence="1">Uncharacterized protein</fullName>
    </submittedName>
</protein>
<name>A0AAN9EGR1_CROPI</name>
<dbReference type="AlphaFoldDB" id="A0AAN9EGR1"/>
<organism evidence="1 2">
    <name type="scientific">Crotalaria pallida</name>
    <name type="common">Smooth rattlebox</name>
    <name type="synonym">Crotalaria striata</name>
    <dbReference type="NCBI Taxonomy" id="3830"/>
    <lineage>
        <taxon>Eukaryota</taxon>
        <taxon>Viridiplantae</taxon>
        <taxon>Streptophyta</taxon>
        <taxon>Embryophyta</taxon>
        <taxon>Tracheophyta</taxon>
        <taxon>Spermatophyta</taxon>
        <taxon>Magnoliopsida</taxon>
        <taxon>eudicotyledons</taxon>
        <taxon>Gunneridae</taxon>
        <taxon>Pentapetalae</taxon>
        <taxon>rosids</taxon>
        <taxon>fabids</taxon>
        <taxon>Fabales</taxon>
        <taxon>Fabaceae</taxon>
        <taxon>Papilionoideae</taxon>
        <taxon>50 kb inversion clade</taxon>
        <taxon>genistoids sensu lato</taxon>
        <taxon>core genistoids</taxon>
        <taxon>Crotalarieae</taxon>
        <taxon>Crotalaria</taxon>
    </lineage>
</organism>
<reference evidence="1 2" key="1">
    <citation type="submission" date="2024-01" db="EMBL/GenBank/DDBJ databases">
        <title>The genomes of 5 underutilized Papilionoideae crops provide insights into root nodulation and disease resistanc.</title>
        <authorList>
            <person name="Yuan L."/>
        </authorList>
    </citation>
    <scope>NUCLEOTIDE SEQUENCE [LARGE SCALE GENOMIC DNA]</scope>
    <source>
        <strain evidence="1">ZHUSHIDOU_FW_LH</strain>
        <tissue evidence="1">Leaf</tissue>
    </source>
</reference>
<dbReference type="EMBL" id="JAYWIO010000006">
    <property type="protein sequence ID" value="KAK7257189.1"/>
    <property type="molecule type" value="Genomic_DNA"/>
</dbReference>
<gene>
    <name evidence="1" type="ORF">RIF29_30979</name>
</gene>
<comment type="caution">
    <text evidence="1">The sequence shown here is derived from an EMBL/GenBank/DDBJ whole genome shotgun (WGS) entry which is preliminary data.</text>
</comment>
<accession>A0AAN9EGR1</accession>
<evidence type="ECO:0000313" key="2">
    <source>
        <dbReference type="Proteomes" id="UP001372338"/>
    </source>
</evidence>
<dbReference type="Proteomes" id="UP001372338">
    <property type="component" value="Unassembled WGS sequence"/>
</dbReference>